<dbReference type="Proteomes" id="UP000323274">
    <property type="component" value="Unassembled WGS sequence"/>
</dbReference>
<keyword evidence="1" id="KW-0472">Membrane</keyword>
<dbReference type="AlphaFoldDB" id="A0A5A5U2C8"/>
<name>A0A5A5U2C8_LEUCI</name>
<protein>
    <submittedName>
        <fullName evidence="2">Uncharacterized protein</fullName>
    </submittedName>
</protein>
<reference evidence="2 3" key="1">
    <citation type="submission" date="2019-04" db="EMBL/GenBank/DDBJ databases">
        <title>A pseudo-fructophilic Leuconostoc citreum strain F192-5 isolated from peel of satsuma mandarin: the first report for isolation and characterization of strain-dependent fructophilic-like characteristics.</title>
        <authorList>
            <person name="Maeno S."/>
            <person name="Tanizawa Y."/>
            <person name="Kajikawa A."/>
            <person name="Kanesaki Y."/>
            <person name="Kubota E."/>
            <person name="Arita M."/>
            <person name="Leon D."/>
            <person name="Endo A."/>
        </authorList>
    </citation>
    <scope>NUCLEOTIDE SEQUENCE [LARGE SCALE GENOMIC DNA]</scope>
    <source>
        <strain evidence="2 3">F192-5</strain>
    </source>
</reference>
<gene>
    <name evidence="2" type="ORF">LCIT_12450</name>
</gene>
<evidence type="ECO:0000313" key="3">
    <source>
        <dbReference type="Proteomes" id="UP000323274"/>
    </source>
</evidence>
<feature type="transmembrane region" description="Helical" evidence="1">
    <location>
        <begin position="37"/>
        <end position="57"/>
    </location>
</feature>
<comment type="caution">
    <text evidence="2">The sequence shown here is derived from an EMBL/GenBank/DDBJ whole genome shotgun (WGS) entry which is preliminary data.</text>
</comment>
<organism evidence="2 3">
    <name type="scientific">Leuconostoc citreum</name>
    <dbReference type="NCBI Taxonomy" id="33964"/>
    <lineage>
        <taxon>Bacteria</taxon>
        <taxon>Bacillati</taxon>
        <taxon>Bacillota</taxon>
        <taxon>Bacilli</taxon>
        <taxon>Lactobacillales</taxon>
        <taxon>Lactobacillaceae</taxon>
        <taxon>Leuconostoc</taxon>
    </lineage>
</organism>
<evidence type="ECO:0000313" key="2">
    <source>
        <dbReference type="EMBL" id="GDZ84003.1"/>
    </source>
</evidence>
<accession>A0A5A5U2C8</accession>
<sequence length="66" mass="7779">MTNLILRILLGLFSAVFFILLFFVSRSAHWPLHVTLILAIVLFLIINIGYIVLFYYARKEHLDKEE</sequence>
<proteinExistence type="predicted"/>
<dbReference type="EMBL" id="BJJW01000006">
    <property type="protein sequence ID" value="GDZ84003.1"/>
    <property type="molecule type" value="Genomic_DNA"/>
</dbReference>
<dbReference type="RefSeq" id="WP_004905733.1">
    <property type="nucleotide sequence ID" value="NZ_BJJW01000006.1"/>
</dbReference>
<keyword evidence="1" id="KW-0812">Transmembrane</keyword>
<evidence type="ECO:0000256" key="1">
    <source>
        <dbReference type="SAM" id="Phobius"/>
    </source>
</evidence>
<keyword evidence="1" id="KW-1133">Transmembrane helix</keyword>